<dbReference type="InParanoid" id="D3BB42"/>
<organism evidence="2 3">
    <name type="scientific">Heterostelium pallidum (strain ATCC 26659 / Pp 5 / PN500)</name>
    <name type="common">Cellular slime mold</name>
    <name type="synonym">Polysphondylium pallidum</name>
    <dbReference type="NCBI Taxonomy" id="670386"/>
    <lineage>
        <taxon>Eukaryota</taxon>
        <taxon>Amoebozoa</taxon>
        <taxon>Evosea</taxon>
        <taxon>Eumycetozoa</taxon>
        <taxon>Dictyostelia</taxon>
        <taxon>Acytosteliales</taxon>
        <taxon>Acytosteliaceae</taxon>
        <taxon>Heterostelium</taxon>
    </lineage>
</organism>
<dbReference type="GeneID" id="31361258"/>
<evidence type="ECO:0000313" key="2">
    <source>
        <dbReference type="EMBL" id="EFA81779.1"/>
    </source>
</evidence>
<sequence length="616" mass="71724">MQDDEYLNEVGGTLAKSKCPICNKSIEQFYLIIHTRDCIKRLSEVIDRVEKDETILRDLKGIKKNRKEREINQSSSSSSSSSSGSIHEDDDTGSEKGSRRNRNKEPRESKQPKETKEPRESRGRGRDSTNQMPSRFQQQRQMRLEHSQQQLQIMQQQTQYLQQQQLIANQFINQSTPVATSSSQHPASILGNHDDFIEDDYHSEEGDYIVNTYSIRRSEKTIEPPKPMKPMRPQDFHRPEFIFVPAVMLRIVGFATLPIIHFERKLSAYDEEGIGQPMKFGIKRLMELSLLSKQIYKLVRTYLMPDLRFRNLKDKDIEHLNSVKCPIKTFLTYELNTSFNNGATIPTTCNTIETLTLIYPTVFNSDVAHVIKILKSQPHLKKLRISIQFLIKPEIIETLKQYNPQVKRLSVLSYLETPLSDQDNIGIDILQRYLETNKIVSVKAYIAATAARLERMKNNIPNSKLIVNYTFSARLDVAFQGTVNRNTVIKSLDLKCNQLVNLAVPLSKLTASQINQVRFISTDQLRNYEYLKRFINVKVMHITYSPEPALKGLLTFISSRMPSVEYIYLVQYTRRKESMMFLDNWMVEHLDKSFQFQLERTHPIAKQYLFKRVYFK</sequence>
<accession>D3BB42</accession>
<evidence type="ECO:0000256" key="1">
    <source>
        <dbReference type="SAM" id="MobiDB-lite"/>
    </source>
</evidence>
<comment type="caution">
    <text evidence="2">The sequence shown here is derived from an EMBL/GenBank/DDBJ whole genome shotgun (WGS) entry which is preliminary data.</text>
</comment>
<dbReference type="EMBL" id="ADBJ01000025">
    <property type="protein sequence ID" value="EFA81779.1"/>
    <property type="molecule type" value="Genomic_DNA"/>
</dbReference>
<feature type="compositionally biased region" description="Basic and acidic residues" evidence="1">
    <location>
        <begin position="93"/>
        <end position="127"/>
    </location>
</feature>
<dbReference type="SUPFAM" id="SSF52047">
    <property type="entry name" value="RNI-like"/>
    <property type="match status" value="1"/>
</dbReference>
<reference evidence="2 3" key="1">
    <citation type="journal article" date="2011" name="Genome Res.">
        <title>Phylogeny-wide analysis of social amoeba genomes highlights ancient origins for complex intercellular communication.</title>
        <authorList>
            <person name="Heidel A.J."/>
            <person name="Lawal H.M."/>
            <person name="Felder M."/>
            <person name="Schilde C."/>
            <person name="Helps N.R."/>
            <person name="Tunggal B."/>
            <person name="Rivero F."/>
            <person name="John U."/>
            <person name="Schleicher M."/>
            <person name="Eichinger L."/>
            <person name="Platzer M."/>
            <person name="Noegel A.A."/>
            <person name="Schaap P."/>
            <person name="Gloeckner G."/>
        </authorList>
    </citation>
    <scope>NUCLEOTIDE SEQUENCE [LARGE SCALE GENOMIC DNA]</scope>
    <source>
        <strain evidence="3">ATCC 26659 / Pp 5 / PN500</strain>
    </source>
</reference>
<gene>
    <name evidence="2" type="ORF">PPL_05774</name>
</gene>
<feature type="region of interest" description="Disordered" evidence="1">
    <location>
        <begin position="66"/>
        <end position="147"/>
    </location>
</feature>
<protein>
    <submittedName>
        <fullName evidence="2">Uncharacterized protein</fullName>
    </submittedName>
</protein>
<feature type="compositionally biased region" description="Polar residues" evidence="1">
    <location>
        <begin position="128"/>
        <end position="141"/>
    </location>
</feature>
<dbReference type="RefSeq" id="XP_020433896.1">
    <property type="nucleotide sequence ID" value="XM_020576647.1"/>
</dbReference>
<dbReference type="Proteomes" id="UP000001396">
    <property type="component" value="Unassembled WGS sequence"/>
</dbReference>
<feature type="compositionally biased region" description="Low complexity" evidence="1">
    <location>
        <begin position="74"/>
        <end position="85"/>
    </location>
</feature>
<evidence type="ECO:0000313" key="3">
    <source>
        <dbReference type="Proteomes" id="UP000001396"/>
    </source>
</evidence>
<name>D3BB42_HETP5</name>
<keyword evidence="3" id="KW-1185">Reference proteome</keyword>
<proteinExistence type="predicted"/>
<dbReference type="AlphaFoldDB" id="D3BB42"/>